<dbReference type="SUPFAM" id="SSF46785">
    <property type="entry name" value="Winged helix' DNA-binding domain"/>
    <property type="match status" value="1"/>
</dbReference>
<dbReference type="Proteomes" id="UP000246104">
    <property type="component" value="Unassembled WGS sequence"/>
</dbReference>
<dbReference type="InterPro" id="IPR036388">
    <property type="entry name" value="WH-like_DNA-bd_sf"/>
</dbReference>
<accession>A0A317JPX7</accession>
<sequence length="200" mass="23360">MAELSDFMVSKVRAKLIELFFRNPSEMWYVRELTRLTGEEINAVRRELARMTESGMVKSEERGNRLYYMLNHHYEFFPELLTAVAKTSGLGKDMKRNRKKLGDIDFIMFSGKFARFGSHSNTDVDILIVGNVVLPELSVLVKKEEEKRGYEINYTVISKEEFEFRKERRDPFLREILAGSRVMIIGSEDEMLETKPQLST</sequence>
<evidence type="ECO:0008006" key="3">
    <source>
        <dbReference type="Google" id="ProtNLM"/>
    </source>
</evidence>
<organism evidence="1 2">
    <name type="scientific">Candidatus Cerribacteria bacterium 'Amazon FNV 2010 28 9'</name>
    <dbReference type="NCBI Taxonomy" id="2081795"/>
    <lineage>
        <taxon>Bacteria</taxon>
        <taxon>Candidatus Cerribacteria</taxon>
    </lineage>
</organism>
<dbReference type="AlphaFoldDB" id="A0A317JPX7"/>
<dbReference type="Gene3D" id="1.10.10.10">
    <property type="entry name" value="Winged helix-like DNA-binding domain superfamily/Winged helix DNA-binding domain"/>
    <property type="match status" value="1"/>
</dbReference>
<dbReference type="InterPro" id="IPR036390">
    <property type="entry name" value="WH_DNA-bd_sf"/>
</dbReference>
<name>A0A317JPX7_9BACT</name>
<evidence type="ECO:0000313" key="1">
    <source>
        <dbReference type="EMBL" id="PWU23836.1"/>
    </source>
</evidence>
<dbReference type="CDD" id="cd00090">
    <property type="entry name" value="HTH_ARSR"/>
    <property type="match status" value="1"/>
</dbReference>
<protein>
    <recommendedName>
        <fullName evidence="3">HTH arsR-type domain-containing protein</fullName>
    </recommendedName>
</protein>
<evidence type="ECO:0000313" key="2">
    <source>
        <dbReference type="Proteomes" id="UP000246104"/>
    </source>
</evidence>
<dbReference type="InterPro" id="IPR011991">
    <property type="entry name" value="ArsR-like_HTH"/>
</dbReference>
<proteinExistence type="predicted"/>
<gene>
    <name evidence="1" type="ORF">C5B42_01585</name>
</gene>
<comment type="caution">
    <text evidence="1">The sequence shown here is derived from an EMBL/GenBank/DDBJ whole genome shotgun (WGS) entry which is preliminary data.</text>
</comment>
<dbReference type="EMBL" id="PSRQ01000022">
    <property type="protein sequence ID" value="PWU23836.1"/>
    <property type="molecule type" value="Genomic_DNA"/>
</dbReference>
<reference evidence="1 2" key="1">
    <citation type="submission" date="2018-02" db="EMBL/GenBank/DDBJ databases">
        <title>Genomic Reconstructions from Amazon Rainforest and Pasture Soil Reveal Novel Insights into the Physiology of Candidate Phyla in Tropical Sites.</title>
        <authorList>
            <person name="Kroeger M.E."/>
            <person name="Delmont T."/>
            <person name="Eren A.M."/>
            <person name="Guo J."/>
            <person name="Meyer K.M."/>
            <person name="Khan K."/>
            <person name="Rodrigues J.L.M."/>
            <person name="Bohannan B.J.M."/>
            <person name="Tringe S."/>
            <person name="Borges C.D."/>
            <person name="Tiedje J."/>
            <person name="Tsai S.M."/>
            <person name="Nusslein K."/>
        </authorList>
    </citation>
    <scope>NUCLEOTIDE SEQUENCE [LARGE SCALE GENOMIC DNA]</scope>
    <source>
        <strain evidence="1">Amazon FNV 2010 28 9</strain>
    </source>
</reference>